<evidence type="ECO:0000256" key="1">
    <source>
        <dbReference type="SAM" id="SignalP"/>
    </source>
</evidence>
<feature type="chain" id="PRO_5046186595" description="DUF4232 domain-containing protein" evidence="1">
    <location>
        <begin position="21"/>
        <end position="189"/>
    </location>
</feature>
<proteinExistence type="predicted"/>
<gene>
    <name evidence="3" type="ORF">GCM10020366_26920</name>
</gene>
<sequence length="189" mass="19549">MLRTTLGALALAGTALTVTACGAGAQAGQSALGAQSAAGADAARTASADTPRCGTGDLDARFGGVLDDGSGQLRIQLEYTNASDHECILRGAPGVDLVGPDDPVHGPTYSVPRVDDGDPGYLLTAGERGIAELTVLPDRSPEAWRPTELVTIPPGQEDPLHIPWSHDFGVLRQDGATHPGTYVHEFKPF</sequence>
<dbReference type="PROSITE" id="PS51257">
    <property type="entry name" value="PROKAR_LIPOPROTEIN"/>
    <property type="match status" value="1"/>
</dbReference>
<dbReference type="EMBL" id="BAAAYK010000038">
    <property type="protein sequence ID" value="GAA3357722.1"/>
    <property type="molecule type" value="Genomic_DNA"/>
</dbReference>
<protein>
    <recommendedName>
        <fullName evidence="2">DUF4232 domain-containing protein</fullName>
    </recommendedName>
</protein>
<dbReference type="Proteomes" id="UP001500483">
    <property type="component" value="Unassembled WGS sequence"/>
</dbReference>
<feature type="domain" description="DUF4232" evidence="2">
    <location>
        <begin position="53"/>
        <end position="167"/>
    </location>
</feature>
<keyword evidence="4" id="KW-1185">Reference proteome</keyword>
<evidence type="ECO:0000259" key="2">
    <source>
        <dbReference type="Pfam" id="PF14016"/>
    </source>
</evidence>
<reference evidence="4" key="1">
    <citation type="journal article" date="2019" name="Int. J. Syst. Evol. Microbiol.">
        <title>The Global Catalogue of Microorganisms (GCM) 10K type strain sequencing project: providing services to taxonomists for standard genome sequencing and annotation.</title>
        <authorList>
            <consortium name="The Broad Institute Genomics Platform"/>
            <consortium name="The Broad Institute Genome Sequencing Center for Infectious Disease"/>
            <person name="Wu L."/>
            <person name="Ma J."/>
        </authorList>
    </citation>
    <scope>NUCLEOTIDE SEQUENCE [LARGE SCALE GENOMIC DNA]</scope>
    <source>
        <strain evidence="4">JCM 9687</strain>
    </source>
</reference>
<name>A0ABP6RQJ2_9PSEU</name>
<dbReference type="RefSeq" id="WP_258348928.1">
    <property type="nucleotide sequence ID" value="NZ_BAAAYK010000038.1"/>
</dbReference>
<evidence type="ECO:0000313" key="4">
    <source>
        <dbReference type="Proteomes" id="UP001500483"/>
    </source>
</evidence>
<comment type="caution">
    <text evidence="3">The sequence shown here is derived from an EMBL/GenBank/DDBJ whole genome shotgun (WGS) entry which is preliminary data.</text>
</comment>
<accession>A0ABP6RQJ2</accession>
<keyword evidence="1" id="KW-0732">Signal</keyword>
<dbReference type="InterPro" id="IPR025326">
    <property type="entry name" value="DUF4232"/>
</dbReference>
<evidence type="ECO:0000313" key="3">
    <source>
        <dbReference type="EMBL" id="GAA3357722.1"/>
    </source>
</evidence>
<feature type="signal peptide" evidence="1">
    <location>
        <begin position="1"/>
        <end position="20"/>
    </location>
</feature>
<dbReference type="Pfam" id="PF14016">
    <property type="entry name" value="DUF4232"/>
    <property type="match status" value="1"/>
</dbReference>
<organism evidence="3 4">
    <name type="scientific">Saccharopolyspora gregorii</name>
    <dbReference type="NCBI Taxonomy" id="33914"/>
    <lineage>
        <taxon>Bacteria</taxon>
        <taxon>Bacillati</taxon>
        <taxon>Actinomycetota</taxon>
        <taxon>Actinomycetes</taxon>
        <taxon>Pseudonocardiales</taxon>
        <taxon>Pseudonocardiaceae</taxon>
        <taxon>Saccharopolyspora</taxon>
    </lineage>
</organism>